<dbReference type="InterPro" id="IPR017896">
    <property type="entry name" value="4Fe4S_Fe-S-bd"/>
</dbReference>
<evidence type="ECO:0000256" key="4">
    <source>
        <dbReference type="SAM" id="Phobius"/>
    </source>
</evidence>
<keyword evidence="3 4" id="KW-0472">Membrane</keyword>
<evidence type="ECO:0000259" key="5">
    <source>
        <dbReference type="PROSITE" id="PS51379"/>
    </source>
</evidence>
<dbReference type="InterPro" id="IPR052378">
    <property type="entry name" value="NosR_regulator"/>
</dbReference>
<evidence type="ECO:0000313" key="6">
    <source>
        <dbReference type="EMBL" id="VAW98137.1"/>
    </source>
</evidence>
<dbReference type="InterPro" id="IPR017900">
    <property type="entry name" value="4Fe4S_Fe_S_CS"/>
</dbReference>
<keyword evidence="2" id="KW-1003">Cell membrane</keyword>
<keyword evidence="4" id="KW-0812">Transmembrane</keyword>
<dbReference type="AlphaFoldDB" id="A0A3B1AF92"/>
<proteinExistence type="predicted"/>
<evidence type="ECO:0000256" key="3">
    <source>
        <dbReference type="ARBA" id="ARBA00023136"/>
    </source>
</evidence>
<reference evidence="6" key="1">
    <citation type="submission" date="2018-06" db="EMBL/GenBank/DDBJ databases">
        <authorList>
            <person name="Zhirakovskaya E."/>
        </authorList>
    </citation>
    <scope>NUCLEOTIDE SEQUENCE</scope>
</reference>
<dbReference type="GO" id="GO:0005886">
    <property type="term" value="C:plasma membrane"/>
    <property type="evidence" value="ECO:0007669"/>
    <property type="project" value="UniProtKB-SubCell"/>
</dbReference>
<evidence type="ECO:0000256" key="1">
    <source>
        <dbReference type="ARBA" id="ARBA00004236"/>
    </source>
</evidence>
<feature type="transmembrane region" description="Helical" evidence="4">
    <location>
        <begin position="399"/>
        <end position="418"/>
    </location>
</feature>
<feature type="transmembrane region" description="Helical" evidence="4">
    <location>
        <begin position="124"/>
        <end position="149"/>
    </location>
</feature>
<name>A0A3B1AF92_9ZZZZ</name>
<dbReference type="EMBL" id="UOFT01000065">
    <property type="protein sequence ID" value="VAW98137.1"/>
    <property type="molecule type" value="Genomic_DNA"/>
</dbReference>
<feature type="transmembrane region" description="Helical" evidence="4">
    <location>
        <begin position="501"/>
        <end position="521"/>
    </location>
</feature>
<organism evidence="6">
    <name type="scientific">hydrothermal vent metagenome</name>
    <dbReference type="NCBI Taxonomy" id="652676"/>
    <lineage>
        <taxon>unclassified sequences</taxon>
        <taxon>metagenomes</taxon>
        <taxon>ecological metagenomes</taxon>
    </lineage>
</organism>
<feature type="transmembrane region" description="Helical" evidence="4">
    <location>
        <begin position="84"/>
        <end position="104"/>
    </location>
</feature>
<feature type="domain" description="4Fe-4S ferredoxin-type" evidence="5">
    <location>
        <begin position="278"/>
        <end position="306"/>
    </location>
</feature>
<feature type="transmembrane region" description="Helical" evidence="4">
    <location>
        <begin position="463"/>
        <end position="481"/>
    </location>
</feature>
<dbReference type="PROSITE" id="PS00198">
    <property type="entry name" value="4FE4S_FER_1"/>
    <property type="match status" value="1"/>
</dbReference>
<feature type="transmembrane region" description="Helical" evidence="4">
    <location>
        <begin position="324"/>
        <end position="344"/>
    </location>
</feature>
<feature type="transmembrane region" description="Helical" evidence="4">
    <location>
        <begin position="170"/>
        <end position="187"/>
    </location>
</feature>
<keyword evidence="4" id="KW-1133">Transmembrane helix</keyword>
<comment type="subcellular location">
    <subcellularLocation>
        <location evidence="1">Cell membrane</location>
    </subcellularLocation>
</comment>
<evidence type="ECO:0000256" key="2">
    <source>
        <dbReference type="ARBA" id="ARBA00022475"/>
    </source>
</evidence>
<feature type="transmembrane region" description="Helical" evidence="4">
    <location>
        <begin position="364"/>
        <end position="387"/>
    </location>
</feature>
<dbReference type="PROSITE" id="PS51379">
    <property type="entry name" value="4FE4S_FER_2"/>
    <property type="match status" value="1"/>
</dbReference>
<gene>
    <name evidence="6" type="ORF">MNBD_GAMMA23-5</name>
</gene>
<dbReference type="PANTHER" id="PTHR30224">
    <property type="entry name" value="ELECTRON TRANSPORT PROTEIN"/>
    <property type="match status" value="1"/>
</dbReference>
<sequence length="529" mass="59197">MLESILSQINNLVYQASEGMVHPGLSAGWVLIVLVSMLLLSVWLVRSTAGVARPYNASVISVYKLPFIGKNIQRIVTRPTVITLLRILTAAIFLLVIAAGLFGTQVPERNLATTLTWTLWWSGVVISVFFVGSAWCAICPWDAIATWLVRRRLWKRGSMLSSLNLRVPKLIRNIWPALGMFVVLTWLELGYGVTVSPYATALLALLIVVLATISLAVYERKAFCRYFCAVGRTLGAYGGIAPVALRPIDNAVCANCKTLECFNGSQDIEPCPTHLVMGSLKQNTYCTSCGACTQSCPHQNVNWQIRNIGDEITYSARPHWDESWFILGLLSLTVFHGFTMMPYWEGWMQQLAYSIGDSGRLLTSFSIGMGIAMLIPVLLYSACITWLQHITGKQEEWKRVFSSMALSVLPLAFAYHIAHNLSHLVRESQGFLSVLVNPFGTNTLPLSMSEIHMRHMNPTIDDNIVFALQATLILFGFWMALKILRYRLPLLNTSGKLASRLVFMPMLIFISSMSMVNLWLLMQPMIMRM</sequence>
<feature type="transmembrane region" description="Helical" evidence="4">
    <location>
        <begin position="199"/>
        <end position="218"/>
    </location>
</feature>
<feature type="transmembrane region" description="Helical" evidence="4">
    <location>
        <begin position="430"/>
        <end position="451"/>
    </location>
</feature>
<accession>A0A3B1AF92</accession>
<dbReference type="PANTHER" id="PTHR30224:SF4">
    <property type="entry name" value="ELECTRON TRANSPORT PROTEIN YCCM-RELATED"/>
    <property type="match status" value="1"/>
</dbReference>
<feature type="transmembrane region" description="Helical" evidence="4">
    <location>
        <begin position="27"/>
        <end position="45"/>
    </location>
</feature>
<protein>
    <submittedName>
        <fullName evidence="6">Nitrogen assimilation regulatory protein</fullName>
    </submittedName>
</protein>